<feature type="transmembrane region" description="Helical" evidence="6">
    <location>
        <begin position="285"/>
        <end position="303"/>
    </location>
</feature>
<feature type="transmembrane region" description="Helical" evidence="6">
    <location>
        <begin position="382"/>
        <end position="403"/>
    </location>
</feature>
<keyword evidence="8" id="KW-1185">Reference proteome</keyword>
<dbReference type="EMBL" id="JBHRSW010000015">
    <property type="protein sequence ID" value="MFC3121883.1"/>
    <property type="molecule type" value="Genomic_DNA"/>
</dbReference>
<feature type="transmembrane region" description="Helical" evidence="6">
    <location>
        <begin position="335"/>
        <end position="353"/>
    </location>
</feature>
<evidence type="ECO:0000256" key="5">
    <source>
        <dbReference type="ARBA" id="ARBA00023136"/>
    </source>
</evidence>
<keyword evidence="3 6" id="KW-0812">Transmembrane</keyword>
<dbReference type="Gene3D" id="3.40.50.1000">
    <property type="entry name" value="HAD superfamily/HAD-like"/>
    <property type="match status" value="1"/>
</dbReference>
<dbReference type="InterPro" id="IPR000537">
    <property type="entry name" value="UbiA_prenyltransferase"/>
</dbReference>
<protein>
    <submittedName>
        <fullName evidence="7">UbiA family prenyltransferase</fullName>
    </submittedName>
</protein>
<name>A0ABV7FRG3_9ALTE</name>
<sequence length="471" mass="52464">MDSHTLYVDLDGTFFKTDLLFESTLVLIKKNPLYLLLLIVWAIKGKAYLKSEIAKRVSLNMSVQPRNPELYAYLSEQKSKGRKIILATASDQRFAKQVCKSTDIFDDFIASDGKTNLSASNKLKAIEALDPNFAYAGNSSDDLVLFAKAKQAIVVNASDSVSQKASSYQVDEEFDKKQTDLKAWVKQLRLYQWVKNCLVFVPLLVSGLFLEPTLVVNSILAFVSFGLLASSTYIVNDLLDLESDRAHARKRNRPLAAARISIPAGVLVASLLFLLAFVIAFSVNIVYFGVLFAYLVLTLSYSFKLKQYIGIDVISLAALYTIRIVAGAAVLGVYVSFWLLAFSMLVFLSLALVKRCAELKALEKAGKESVSGRDYNSSDYTILQSFGSSSSFLSILVFSFYVNNNVMSNQYQTPTVLWIIIPALTYWLMRMWIKTHRGEMHDDPIVFSLKDKGSLITIGFMGVVTLAAQLL</sequence>
<dbReference type="CDD" id="cd13963">
    <property type="entry name" value="PT_UbiA_2"/>
    <property type="match status" value="1"/>
</dbReference>
<evidence type="ECO:0000256" key="3">
    <source>
        <dbReference type="ARBA" id="ARBA00022692"/>
    </source>
</evidence>
<keyword evidence="5 6" id="KW-0472">Membrane</keyword>
<dbReference type="InterPro" id="IPR039653">
    <property type="entry name" value="Prenyltransferase"/>
</dbReference>
<dbReference type="InterPro" id="IPR023214">
    <property type="entry name" value="HAD_sf"/>
</dbReference>
<feature type="transmembrane region" description="Helical" evidence="6">
    <location>
        <begin position="256"/>
        <end position="279"/>
    </location>
</feature>
<keyword evidence="4 6" id="KW-1133">Transmembrane helix</keyword>
<dbReference type="SUPFAM" id="SSF56784">
    <property type="entry name" value="HAD-like"/>
    <property type="match status" value="1"/>
</dbReference>
<evidence type="ECO:0000256" key="4">
    <source>
        <dbReference type="ARBA" id="ARBA00022989"/>
    </source>
</evidence>
<dbReference type="RefSeq" id="WP_376920016.1">
    <property type="nucleotide sequence ID" value="NZ_JBHRSW010000015.1"/>
</dbReference>
<feature type="transmembrane region" description="Helical" evidence="6">
    <location>
        <begin position="453"/>
        <end position="470"/>
    </location>
</feature>
<feature type="transmembrane region" description="Helical" evidence="6">
    <location>
        <begin position="190"/>
        <end position="209"/>
    </location>
</feature>
<evidence type="ECO:0000313" key="8">
    <source>
        <dbReference type="Proteomes" id="UP001595478"/>
    </source>
</evidence>
<dbReference type="InterPro" id="IPR044878">
    <property type="entry name" value="UbiA_sf"/>
</dbReference>
<dbReference type="Gene3D" id="1.10.357.140">
    <property type="entry name" value="UbiA prenyltransferase"/>
    <property type="match status" value="1"/>
</dbReference>
<evidence type="ECO:0000256" key="2">
    <source>
        <dbReference type="ARBA" id="ARBA00022475"/>
    </source>
</evidence>
<proteinExistence type="predicted"/>
<dbReference type="PANTHER" id="PTHR11048:SF5">
    <property type="entry name" value="DECAPRENYL-PHOSPHATE PHOSPHORIBOSYLTRANSFERASE"/>
    <property type="match status" value="1"/>
</dbReference>
<gene>
    <name evidence="7" type="ORF">ACFOHL_09650</name>
</gene>
<evidence type="ECO:0000313" key="7">
    <source>
        <dbReference type="EMBL" id="MFC3121883.1"/>
    </source>
</evidence>
<feature type="transmembrane region" description="Helical" evidence="6">
    <location>
        <begin position="415"/>
        <end position="433"/>
    </location>
</feature>
<reference evidence="8" key="1">
    <citation type="journal article" date="2019" name="Int. J. Syst. Evol. Microbiol.">
        <title>The Global Catalogue of Microorganisms (GCM) 10K type strain sequencing project: providing services to taxonomists for standard genome sequencing and annotation.</title>
        <authorList>
            <consortium name="The Broad Institute Genomics Platform"/>
            <consortium name="The Broad Institute Genome Sequencing Center for Infectious Disease"/>
            <person name="Wu L."/>
            <person name="Ma J."/>
        </authorList>
    </citation>
    <scope>NUCLEOTIDE SEQUENCE [LARGE SCALE GENOMIC DNA]</scope>
    <source>
        <strain evidence="8">KCTC 52473</strain>
    </source>
</reference>
<comment type="caution">
    <text evidence="7">The sequence shown here is derived from an EMBL/GenBank/DDBJ whole genome shotgun (WGS) entry which is preliminary data.</text>
</comment>
<dbReference type="InterPro" id="IPR036412">
    <property type="entry name" value="HAD-like_sf"/>
</dbReference>
<accession>A0ABV7FRG3</accession>
<organism evidence="7 8">
    <name type="scientific">Agaribacter flavus</name>
    <dbReference type="NCBI Taxonomy" id="1902781"/>
    <lineage>
        <taxon>Bacteria</taxon>
        <taxon>Pseudomonadati</taxon>
        <taxon>Pseudomonadota</taxon>
        <taxon>Gammaproteobacteria</taxon>
        <taxon>Alteromonadales</taxon>
        <taxon>Alteromonadaceae</taxon>
        <taxon>Agaribacter</taxon>
    </lineage>
</organism>
<evidence type="ECO:0000256" key="1">
    <source>
        <dbReference type="ARBA" id="ARBA00004141"/>
    </source>
</evidence>
<dbReference type="NCBIfam" id="NF006088">
    <property type="entry name" value="PRK08238.1"/>
    <property type="match status" value="1"/>
</dbReference>
<comment type="subcellular location">
    <subcellularLocation>
        <location evidence="1">Membrane</location>
        <topology evidence="1">Multi-pass membrane protein</topology>
    </subcellularLocation>
</comment>
<dbReference type="Proteomes" id="UP001595478">
    <property type="component" value="Unassembled WGS sequence"/>
</dbReference>
<dbReference type="Pfam" id="PF01040">
    <property type="entry name" value="UbiA"/>
    <property type="match status" value="1"/>
</dbReference>
<dbReference type="PANTHER" id="PTHR11048">
    <property type="entry name" value="PRENYLTRANSFERASES"/>
    <property type="match status" value="1"/>
</dbReference>
<keyword evidence="2" id="KW-1003">Cell membrane</keyword>
<feature type="transmembrane region" description="Helical" evidence="6">
    <location>
        <begin position="215"/>
        <end position="235"/>
    </location>
</feature>
<evidence type="ECO:0000256" key="6">
    <source>
        <dbReference type="SAM" id="Phobius"/>
    </source>
</evidence>